<dbReference type="HAMAP" id="MF_00291_B">
    <property type="entry name" value="Ribosomal_uS2_B"/>
    <property type="match status" value="1"/>
</dbReference>
<dbReference type="Pfam" id="PF00318">
    <property type="entry name" value="Ribosomal_S2"/>
    <property type="match status" value="2"/>
</dbReference>
<organism evidence="4">
    <name type="scientific">Arion vulgaris</name>
    <dbReference type="NCBI Taxonomy" id="1028688"/>
    <lineage>
        <taxon>Eukaryota</taxon>
        <taxon>Metazoa</taxon>
        <taxon>Spiralia</taxon>
        <taxon>Lophotrochozoa</taxon>
        <taxon>Mollusca</taxon>
        <taxon>Gastropoda</taxon>
        <taxon>Heterobranchia</taxon>
        <taxon>Euthyneura</taxon>
        <taxon>Panpulmonata</taxon>
        <taxon>Eupulmonata</taxon>
        <taxon>Stylommatophora</taxon>
        <taxon>Helicina</taxon>
        <taxon>Arionoidea</taxon>
        <taxon>Arionidae</taxon>
        <taxon>Arion</taxon>
    </lineage>
</organism>
<keyword evidence="2" id="KW-0689">Ribosomal protein</keyword>
<gene>
    <name evidence="4" type="primary">ORF94612</name>
</gene>
<comment type="similarity">
    <text evidence="1">Belongs to the universal ribosomal protein uS2 family.</text>
</comment>
<evidence type="ECO:0000256" key="1">
    <source>
        <dbReference type="ARBA" id="ARBA00006242"/>
    </source>
</evidence>
<name>A0A0B7A5B3_9EUPU</name>
<dbReference type="GO" id="GO:0006412">
    <property type="term" value="P:translation"/>
    <property type="evidence" value="ECO:0007669"/>
    <property type="project" value="InterPro"/>
</dbReference>
<proteinExistence type="inferred from homology"/>
<dbReference type="InterPro" id="IPR005706">
    <property type="entry name" value="Ribosomal_uS2_bac/mit/plastid"/>
</dbReference>
<protein>
    <submittedName>
        <fullName evidence="4">Uncharacterized protein</fullName>
    </submittedName>
</protein>
<dbReference type="GO" id="GO:0005763">
    <property type="term" value="C:mitochondrial small ribosomal subunit"/>
    <property type="evidence" value="ECO:0007669"/>
    <property type="project" value="TreeGrafter"/>
</dbReference>
<dbReference type="EMBL" id="HACG01028371">
    <property type="protein sequence ID" value="CEK75236.1"/>
    <property type="molecule type" value="Transcribed_RNA"/>
</dbReference>
<dbReference type="PRINTS" id="PR00395">
    <property type="entry name" value="RIBOSOMALS2"/>
</dbReference>
<dbReference type="PANTHER" id="PTHR12534:SF0">
    <property type="entry name" value="SMALL RIBOSOMAL SUBUNIT PROTEIN US2M"/>
    <property type="match status" value="1"/>
</dbReference>
<dbReference type="AlphaFoldDB" id="A0A0B7A5B3"/>
<evidence type="ECO:0000256" key="3">
    <source>
        <dbReference type="ARBA" id="ARBA00023274"/>
    </source>
</evidence>
<dbReference type="SUPFAM" id="SSF52313">
    <property type="entry name" value="Ribosomal protein S2"/>
    <property type="match status" value="1"/>
</dbReference>
<sequence>KKMAASLRRILTWRTNQSIKSCHNSTEMVRLSLCNLVTCQGRLLSTKAVLTSKFSDVHKQQNSEANLSYQRPEPVLLSAIDASVQHEDYFNVKELVTMRDLFKARVHLGHNFGLRHESMTPFLFGTRQGMDIINLEETLPLLHHALNVCAHIVYRGGIVLFLSRNMQILPVVERMAKEVGEYSHCRPWKKGTFTDATNVFGTLPIYPELCVFFNTQDTVFETHRGITESSKLLVPIVGVVDSNCDMSLVTYPIPGNDDSPVSQLLFIDLFRKTVLRAKEKRKQDDVGGIHNVT</sequence>
<evidence type="ECO:0000313" key="4">
    <source>
        <dbReference type="EMBL" id="CEK75236.1"/>
    </source>
</evidence>
<dbReference type="CDD" id="cd01425">
    <property type="entry name" value="RPS2"/>
    <property type="match status" value="1"/>
</dbReference>
<dbReference type="InterPro" id="IPR023591">
    <property type="entry name" value="Ribosomal_uS2_flav_dom_sf"/>
</dbReference>
<dbReference type="InterPro" id="IPR018130">
    <property type="entry name" value="Ribosomal_uS2_CS"/>
</dbReference>
<evidence type="ECO:0000256" key="2">
    <source>
        <dbReference type="ARBA" id="ARBA00022980"/>
    </source>
</evidence>
<feature type="non-terminal residue" evidence="4">
    <location>
        <position position="1"/>
    </location>
</feature>
<keyword evidence="3" id="KW-0687">Ribonucleoprotein</keyword>
<dbReference type="Gene3D" id="3.40.50.10490">
    <property type="entry name" value="Glucose-6-phosphate isomerase like protein, domain 1"/>
    <property type="match status" value="1"/>
</dbReference>
<reference evidence="4" key="1">
    <citation type="submission" date="2014-12" db="EMBL/GenBank/DDBJ databases">
        <title>Insight into the proteome of Arion vulgaris.</title>
        <authorList>
            <person name="Aradska J."/>
            <person name="Bulat T."/>
            <person name="Smidak R."/>
            <person name="Sarate P."/>
            <person name="Gangsoo J."/>
            <person name="Sialana F."/>
            <person name="Bilban M."/>
            <person name="Lubec G."/>
        </authorList>
    </citation>
    <scope>NUCLEOTIDE SEQUENCE</scope>
    <source>
        <tissue evidence="4">Skin</tissue>
    </source>
</reference>
<dbReference type="PROSITE" id="PS00962">
    <property type="entry name" value="RIBOSOMAL_S2_1"/>
    <property type="match status" value="1"/>
</dbReference>
<accession>A0A0B7A5B3</accession>
<dbReference type="InterPro" id="IPR001865">
    <property type="entry name" value="Ribosomal_uS2"/>
</dbReference>
<dbReference type="GO" id="GO:0003735">
    <property type="term" value="F:structural constituent of ribosome"/>
    <property type="evidence" value="ECO:0007669"/>
    <property type="project" value="InterPro"/>
</dbReference>
<dbReference type="PANTHER" id="PTHR12534">
    <property type="entry name" value="30S RIBOSOMAL PROTEIN S2 PROKARYOTIC AND ORGANELLAR"/>
    <property type="match status" value="1"/>
</dbReference>